<proteinExistence type="predicted"/>
<evidence type="ECO:0000313" key="1">
    <source>
        <dbReference type="EMBL" id="SUS05266.1"/>
    </source>
</evidence>
<gene>
    <name evidence="1" type="ORF">DF3PB_1820007</name>
</gene>
<reference evidence="1" key="1">
    <citation type="submission" date="2018-07" db="EMBL/GenBank/DDBJ databases">
        <authorList>
            <person name="Quirk P.G."/>
            <person name="Krulwich T.A."/>
        </authorList>
    </citation>
    <scope>NUCLEOTIDE SEQUENCE</scope>
</reference>
<accession>A0A380TCL8</accession>
<dbReference type="EMBL" id="UIDG01000093">
    <property type="protein sequence ID" value="SUS05266.1"/>
    <property type="molecule type" value="Genomic_DNA"/>
</dbReference>
<sequence>MRSFAPSSCFFVPAASLHVSPTTSSLRDTPKISRIQSSRYAKGLFLIYLSSAIIARVASKRERPVLPIASLPINNMAQRHSGLTEAIAKFYTEAARVCLDRHHESPIDFVIKKHDRCSDVVAAWEKTNAEIRHAWANEIDTTEAGAYACTLAAVELSEGLFAVRRAETKTGADYYVAPAGTSPEDLEHCIRLEVSGTDCGSRADVAQRLKEKVEQAQRGISNLPALAGVVGFRVRLIVLSPLQSP</sequence>
<organism evidence="1">
    <name type="scientific">metagenome</name>
    <dbReference type="NCBI Taxonomy" id="256318"/>
    <lineage>
        <taxon>unclassified sequences</taxon>
        <taxon>metagenomes</taxon>
    </lineage>
</organism>
<name>A0A380TCL8_9ZZZZ</name>
<dbReference type="AlphaFoldDB" id="A0A380TCL8"/>
<protein>
    <submittedName>
        <fullName evidence="1">Uncharacterized protein</fullName>
    </submittedName>
</protein>